<organism evidence="7 8">
    <name type="scientific">Parendozoicomonas haliclonae</name>
    <dbReference type="NCBI Taxonomy" id="1960125"/>
    <lineage>
        <taxon>Bacteria</taxon>
        <taxon>Pseudomonadati</taxon>
        <taxon>Pseudomonadota</taxon>
        <taxon>Gammaproteobacteria</taxon>
        <taxon>Oceanospirillales</taxon>
        <taxon>Endozoicomonadaceae</taxon>
        <taxon>Parendozoicomonas</taxon>
    </lineage>
</organism>
<keyword evidence="3 6" id="KW-0812">Transmembrane</keyword>
<feature type="transmembrane region" description="Helical" evidence="6">
    <location>
        <begin position="31"/>
        <end position="54"/>
    </location>
</feature>
<evidence type="ECO:0000256" key="4">
    <source>
        <dbReference type="ARBA" id="ARBA00022989"/>
    </source>
</evidence>
<feature type="transmembrane region" description="Helical" evidence="6">
    <location>
        <begin position="66"/>
        <end position="85"/>
    </location>
</feature>
<feature type="transmembrane region" description="Helical" evidence="6">
    <location>
        <begin position="128"/>
        <end position="148"/>
    </location>
</feature>
<proteinExistence type="predicted"/>
<dbReference type="EMBL" id="FWPT01000004">
    <property type="protein sequence ID" value="SMA46552.1"/>
    <property type="molecule type" value="Genomic_DNA"/>
</dbReference>
<reference evidence="7 8" key="1">
    <citation type="submission" date="2017-03" db="EMBL/GenBank/DDBJ databases">
        <authorList>
            <person name="Afonso C.L."/>
            <person name="Miller P.J."/>
            <person name="Scott M.A."/>
            <person name="Spackman E."/>
            <person name="Goraichik I."/>
            <person name="Dimitrov K.M."/>
            <person name="Suarez D.L."/>
            <person name="Swayne D.E."/>
        </authorList>
    </citation>
    <scope>NUCLEOTIDE SEQUENCE [LARGE SCALE GENOMIC DNA]</scope>
    <source>
        <strain evidence="7">SB41UT1</strain>
    </source>
</reference>
<keyword evidence="5 6" id="KW-0472">Membrane</keyword>
<keyword evidence="2" id="KW-1003">Cell membrane</keyword>
<keyword evidence="8" id="KW-1185">Reference proteome</keyword>
<dbReference type="InterPro" id="IPR005598">
    <property type="entry name" value="ATP_synth_I"/>
</dbReference>
<accession>A0A1X7AJE3</accession>
<dbReference type="Proteomes" id="UP000196573">
    <property type="component" value="Unassembled WGS sequence"/>
</dbReference>
<evidence type="ECO:0000256" key="2">
    <source>
        <dbReference type="ARBA" id="ARBA00022475"/>
    </source>
</evidence>
<protein>
    <submittedName>
        <fullName evidence="7">F0F1 ATP synthase subunit I</fullName>
    </submittedName>
</protein>
<evidence type="ECO:0000313" key="7">
    <source>
        <dbReference type="EMBL" id="SMA46552.1"/>
    </source>
</evidence>
<name>A0A1X7AJE3_9GAMM</name>
<evidence type="ECO:0000256" key="5">
    <source>
        <dbReference type="ARBA" id="ARBA00023136"/>
    </source>
</evidence>
<gene>
    <name evidence="7" type="ORF">EHSB41UT_02194</name>
</gene>
<dbReference type="GO" id="GO:0005886">
    <property type="term" value="C:plasma membrane"/>
    <property type="evidence" value="ECO:0007669"/>
    <property type="project" value="UniProtKB-SubCell"/>
</dbReference>
<evidence type="ECO:0000313" key="8">
    <source>
        <dbReference type="Proteomes" id="UP000196573"/>
    </source>
</evidence>
<feature type="transmembrane region" description="Helical" evidence="6">
    <location>
        <begin position="105"/>
        <end position="122"/>
    </location>
</feature>
<comment type="subcellular location">
    <subcellularLocation>
        <location evidence="1">Cell membrane</location>
        <topology evidence="1">Multi-pass membrane protein</topology>
    </subcellularLocation>
</comment>
<evidence type="ECO:0000256" key="3">
    <source>
        <dbReference type="ARBA" id="ARBA00022692"/>
    </source>
</evidence>
<keyword evidence="4 6" id="KW-1133">Transmembrane helix</keyword>
<dbReference type="Pfam" id="PF03899">
    <property type="entry name" value="ATP-synt_I"/>
    <property type="match status" value="1"/>
</dbReference>
<dbReference type="AlphaFoldDB" id="A0A1X7AJE3"/>
<sequence length="152" mass="16656">MSSHVQNKNRGMRGRRILDSVQSPHLRKPPVFRVIIAQASVTCVLFVGLFAFSILNQSATTTATSALLGGLICLVPNAYLVFRAFSHSGARAAQKIVQEFYRGEAGKFVLTCCGFALVFALVRPLDAVALFGAFVLVQAVNWFTPLLLRRRT</sequence>
<evidence type="ECO:0000256" key="6">
    <source>
        <dbReference type="SAM" id="Phobius"/>
    </source>
</evidence>
<evidence type="ECO:0000256" key="1">
    <source>
        <dbReference type="ARBA" id="ARBA00004651"/>
    </source>
</evidence>